<name>A0A3P7Z0B8_HELPZ</name>
<feature type="domain" description="Reverse transcriptase" evidence="2">
    <location>
        <begin position="1"/>
        <end position="87"/>
    </location>
</feature>
<evidence type="ECO:0000313" key="3">
    <source>
        <dbReference type="EMBL" id="VDO93390.1"/>
    </source>
</evidence>
<dbReference type="WBParaSite" id="HPBE_0001273501-mRNA-1">
    <property type="protein sequence ID" value="HPBE_0001273501-mRNA-1"/>
    <property type="gene ID" value="HPBE_0001273501"/>
</dbReference>
<dbReference type="InterPro" id="IPR043502">
    <property type="entry name" value="DNA/RNA_pol_sf"/>
</dbReference>
<dbReference type="InterPro" id="IPR000477">
    <property type="entry name" value="RT_dom"/>
</dbReference>
<dbReference type="Pfam" id="PF00078">
    <property type="entry name" value="RVT_1"/>
    <property type="match status" value="1"/>
</dbReference>
<dbReference type="PANTHER" id="PTHR47027">
    <property type="entry name" value="REVERSE TRANSCRIPTASE DOMAIN-CONTAINING PROTEIN"/>
    <property type="match status" value="1"/>
</dbReference>
<evidence type="ECO:0000256" key="1">
    <source>
        <dbReference type="SAM" id="MobiDB-lite"/>
    </source>
</evidence>
<reference evidence="3 4" key="1">
    <citation type="submission" date="2018-11" db="EMBL/GenBank/DDBJ databases">
        <authorList>
            <consortium name="Pathogen Informatics"/>
        </authorList>
    </citation>
    <scope>NUCLEOTIDE SEQUENCE [LARGE SCALE GENOMIC DNA]</scope>
</reference>
<dbReference type="PROSITE" id="PS50878">
    <property type="entry name" value="RT_POL"/>
    <property type="match status" value="1"/>
</dbReference>
<keyword evidence="4" id="KW-1185">Reference proteome</keyword>
<dbReference type="AlphaFoldDB" id="A0A3P7Z0B8"/>
<dbReference type="OrthoDB" id="5855801at2759"/>
<dbReference type="InterPro" id="IPR043128">
    <property type="entry name" value="Rev_trsase/Diguanyl_cyclase"/>
</dbReference>
<evidence type="ECO:0000313" key="4">
    <source>
        <dbReference type="Proteomes" id="UP000050761"/>
    </source>
</evidence>
<evidence type="ECO:0000259" key="2">
    <source>
        <dbReference type="PROSITE" id="PS50878"/>
    </source>
</evidence>
<gene>
    <name evidence="3" type="ORF">HPBE_LOCUS12736</name>
</gene>
<dbReference type="EMBL" id="UZAH01027617">
    <property type="protein sequence ID" value="VDO93390.1"/>
    <property type="molecule type" value="Genomic_DNA"/>
</dbReference>
<reference evidence="5" key="2">
    <citation type="submission" date="2019-09" db="UniProtKB">
        <authorList>
            <consortium name="WormBaseParasite"/>
        </authorList>
    </citation>
    <scope>IDENTIFICATION</scope>
</reference>
<proteinExistence type="predicted"/>
<feature type="region of interest" description="Disordered" evidence="1">
    <location>
        <begin position="191"/>
        <end position="212"/>
    </location>
</feature>
<feature type="region of interest" description="Disordered" evidence="1">
    <location>
        <begin position="273"/>
        <end position="318"/>
    </location>
</feature>
<dbReference type="PANTHER" id="PTHR47027:SF20">
    <property type="entry name" value="REVERSE TRANSCRIPTASE-LIKE PROTEIN WITH RNA-DIRECTED DNA POLYMERASE DOMAIN"/>
    <property type="match status" value="1"/>
</dbReference>
<dbReference type="SUPFAM" id="SSF56672">
    <property type="entry name" value="DNA/RNA polymerases"/>
    <property type="match status" value="1"/>
</dbReference>
<accession>A0A3P7Z0B8</accession>
<protein>
    <submittedName>
        <fullName evidence="5">Reverse transcriptase domain-containing protein</fullName>
    </submittedName>
</protein>
<feature type="region of interest" description="Disordered" evidence="1">
    <location>
        <begin position="351"/>
        <end position="371"/>
    </location>
</feature>
<organism evidence="3">
    <name type="scientific">Heligmosomoides polygyrus</name>
    <name type="common">Parasitic roundworm</name>
    <dbReference type="NCBI Taxonomy" id="6339"/>
    <lineage>
        <taxon>Eukaryota</taxon>
        <taxon>Metazoa</taxon>
        <taxon>Ecdysozoa</taxon>
        <taxon>Nematoda</taxon>
        <taxon>Chromadorea</taxon>
        <taxon>Rhabditida</taxon>
        <taxon>Rhabditina</taxon>
        <taxon>Rhabditomorpha</taxon>
        <taxon>Strongyloidea</taxon>
        <taxon>Heligmosomidae</taxon>
        <taxon>Heligmosomoides</taxon>
    </lineage>
</organism>
<dbReference type="Proteomes" id="UP000050761">
    <property type="component" value="Unassembled WGS sequence"/>
</dbReference>
<sequence length="371" mass="41283">MELTLDSIVNHLRTILYADDIALVADNQEELEEKVQLWQRALADNGLRLNVKKTKFIRSEQCAGSILYCQGETIEKVEEFRYLGSDLSEEGSALCLKFVIPAIPPHNGDSPISSSSHVDNPFRTGNKLNGSSVDDVPTKTPPLTLFRRREFIPCDGNVVPSPQTSTLPSDYDVVDPYVADRLEAMKQLYPDDFPAEGSSSPPSPNPNFLKIPKAPEHQTFHRYRMHAARSFSESLYPSETNVPNKPLEMFKWAEKPDYDMELLSEIRNGLTAAESTKPDGGEAAEAANPELPDDASSAGDQLEASDTKSANEEQVPAEVTTTPRYVYPWLEDPNFDDNLAKGVYGDLYRNVLPFHPPSDQVQPVRLNSART</sequence>
<dbReference type="Gene3D" id="3.30.70.270">
    <property type="match status" value="1"/>
</dbReference>
<evidence type="ECO:0000313" key="5">
    <source>
        <dbReference type="WBParaSite" id="HPBE_0001273501-mRNA-1"/>
    </source>
</evidence>